<keyword evidence="2" id="KW-1185">Reference proteome</keyword>
<comment type="caution">
    <text evidence="1">The sequence shown here is derived from an EMBL/GenBank/DDBJ whole genome shotgun (WGS) entry which is preliminary data.</text>
</comment>
<dbReference type="RefSeq" id="XP_038738535.1">
    <property type="nucleotide sequence ID" value="XM_038871174.1"/>
</dbReference>
<accession>A0A9P5IXX7</accession>
<dbReference type="EMBL" id="RCSW01000001">
    <property type="protein sequence ID" value="KAF7955405.1"/>
    <property type="molecule type" value="Genomic_DNA"/>
</dbReference>
<evidence type="ECO:0000313" key="2">
    <source>
        <dbReference type="Proteomes" id="UP000710849"/>
    </source>
</evidence>
<protein>
    <submittedName>
        <fullName evidence="1">Uncharacterized protein</fullName>
    </submittedName>
</protein>
<dbReference type="GeneID" id="62144253"/>
<proteinExistence type="predicted"/>
<reference evidence="1 2" key="1">
    <citation type="journal article" date="2020" name="Genome Biol. Evol.">
        <title>Comparative genomics of Sclerotiniaceae.</title>
        <authorList>
            <person name="Valero Jimenez C.A."/>
            <person name="Steentjes M."/>
            <person name="Scholten O.E."/>
            <person name="Van Kan J.A.L."/>
        </authorList>
    </citation>
    <scope>NUCLEOTIDE SEQUENCE [LARGE SCALE GENOMIC DNA]</scope>
    <source>
        <strain evidence="1 2">MUCL 94</strain>
    </source>
</reference>
<dbReference type="Proteomes" id="UP000710849">
    <property type="component" value="Unassembled WGS sequence"/>
</dbReference>
<gene>
    <name evidence="1" type="ORF">EAE97_000664</name>
</gene>
<organism evidence="1 2">
    <name type="scientific">Botrytis byssoidea</name>
    <dbReference type="NCBI Taxonomy" id="139641"/>
    <lineage>
        <taxon>Eukaryota</taxon>
        <taxon>Fungi</taxon>
        <taxon>Dikarya</taxon>
        <taxon>Ascomycota</taxon>
        <taxon>Pezizomycotina</taxon>
        <taxon>Leotiomycetes</taxon>
        <taxon>Helotiales</taxon>
        <taxon>Sclerotiniaceae</taxon>
        <taxon>Botrytis</taxon>
    </lineage>
</organism>
<dbReference type="AlphaFoldDB" id="A0A9P5IXX7"/>
<evidence type="ECO:0000313" key="1">
    <source>
        <dbReference type="EMBL" id="KAF7955405.1"/>
    </source>
</evidence>
<name>A0A9P5IXX7_9HELO</name>
<sequence>MTSAPSVLPLEATSFAVREYVSHILYSDYDVPKYEVEDLAAQWKYGRGSELKTFDVDTSHPLTHPWTYPVIQSNPLNSNSHTQAKPTHAHTLREVCAHPYFDMFATLTSIFATLFLTRVAKSNGREWKIAHIVDYRGERR</sequence>